<name>A0ABS3NVZ7_9BACI</name>
<keyword evidence="3" id="KW-1185">Reference proteome</keyword>
<keyword evidence="1" id="KW-0732">Signal</keyword>
<feature type="chain" id="PRO_5045205523" description="Secreted protein" evidence="1">
    <location>
        <begin position="21"/>
        <end position="110"/>
    </location>
</feature>
<dbReference type="RefSeq" id="WP_208017209.1">
    <property type="nucleotide sequence ID" value="NZ_JAGDQJ010000009.1"/>
</dbReference>
<proteinExistence type="predicted"/>
<feature type="signal peptide" evidence="1">
    <location>
        <begin position="1"/>
        <end position="20"/>
    </location>
</feature>
<accession>A0ABS3NVZ7</accession>
<organism evidence="2 3">
    <name type="scientific">Bacillus arachidis</name>
    <dbReference type="NCBI Taxonomy" id="2819290"/>
    <lineage>
        <taxon>Bacteria</taxon>
        <taxon>Bacillati</taxon>
        <taxon>Bacillota</taxon>
        <taxon>Bacilli</taxon>
        <taxon>Bacillales</taxon>
        <taxon>Bacillaceae</taxon>
        <taxon>Bacillus</taxon>
    </lineage>
</organism>
<dbReference type="EMBL" id="JAGDQJ010000009">
    <property type="protein sequence ID" value="MBO1625109.1"/>
    <property type="molecule type" value="Genomic_DNA"/>
</dbReference>
<protein>
    <recommendedName>
        <fullName evidence="4">Secreted protein</fullName>
    </recommendedName>
</protein>
<dbReference type="Proteomes" id="UP000677611">
    <property type="component" value="Unassembled WGS sequence"/>
</dbReference>
<evidence type="ECO:0000313" key="3">
    <source>
        <dbReference type="Proteomes" id="UP000677611"/>
    </source>
</evidence>
<sequence length="110" mass="12905">MKTRWTTFALLSASNTVVLAGDMSFSYLFDREKDHSSSIFTMKWCKRSESCKFEEETPNEERRVIFTNPIKAWGVQRRKCNVTNHLKKTEPRQLVITSDPFTLHSRESNN</sequence>
<evidence type="ECO:0000313" key="2">
    <source>
        <dbReference type="EMBL" id="MBO1625109.1"/>
    </source>
</evidence>
<gene>
    <name evidence="2" type="ORF">J4P90_07585</name>
</gene>
<comment type="caution">
    <text evidence="2">The sequence shown here is derived from an EMBL/GenBank/DDBJ whole genome shotgun (WGS) entry which is preliminary data.</text>
</comment>
<evidence type="ECO:0008006" key="4">
    <source>
        <dbReference type="Google" id="ProtNLM"/>
    </source>
</evidence>
<reference evidence="2 3" key="1">
    <citation type="submission" date="2021-03" db="EMBL/GenBank/DDBJ databases">
        <title>Identification of novel Bacillus strains.</title>
        <authorList>
            <person name="Xiao Z."/>
            <person name="Li Y."/>
            <person name="Shen J."/>
        </authorList>
    </citation>
    <scope>NUCLEOTIDE SEQUENCE [LARGE SCALE GENOMIC DNA]</scope>
    <source>
        <strain evidence="2 3">SY8</strain>
    </source>
</reference>
<evidence type="ECO:0000256" key="1">
    <source>
        <dbReference type="SAM" id="SignalP"/>
    </source>
</evidence>